<dbReference type="FunFam" id="2.40.420.20:FF:000001">
    <property type="entry name" value="Efflux RND transporter periplasmic adaptor subunit"/>
    <property type="match status" value="1"/>
</dbReference>
<dbReference type="Pfam" id="PF25917">
    <property type="entry name" value="BSH_RND"/>
    <property type="match status" value="1"/>
</dbReference>
<gene>
    <name evidence="10" type="ORF">SAMN02745194_03379</name>
</gene>
<dbReference type="Gene3D" id="2.40.420.20">
    <property type="match status" value="1"/>
</dbReference>
<name>A0A1M6M610_9PROT</name>
<dbReference type="Proteomes" id="UP000184387">
    <property type="component" value="Unassembled WGS sequence"/>
</dbReference>
<feature type="signal peptide" evidence="5">
    <location>
        <begin position="1"/>
        <end position="42"/>
    </location>
</feature>
<comment type="similarity">
    <text evidence="2">Belongs to the membrane fusion protein (MFP) (TC 8.A.1) family.</text>
</comment>
<dbReference type="InterPro" id="IPR058626">
    <property type="entry name" value="MdtA-like_b-barrel"/>
</dbReference>
<dbReference type="EMBL" id="FQZF01000020">
    <property type="protein sequence ID" value="SHJ78934.1"/>
    <property type="molecule type" value="Genomic_DNA"/>
</dbReference>
<feature type="compositionally biased region" description="Polar residues" evidence="4">
    <location>
        <begin position="457"/>
        <end position="473"/>
    </location>
</feature>
<dbReference type="Gene3D" id="2.40.50.100">
    <property type="match status" value="1"/>
</dbReference>
<reference evidence="10 11" key="1">
    <citation type="submission" date="2016-11" db="EMBL/GenBank/DDBJ databases">
        <authorList>
            <person name="Jaros S."/>
            <person name="Januszkiewicz K."/>
            <person name="Wedrychowicz H."/>
        </authorList>
    </citation>
    <scope>NUCLEOTIDE SEQUENCE [LARGE SCALE GENOMIC DNA]</scope>
    <source>
        <strain evidence="10 11">DSM 14916</strain>
    </source>
</reference>
<evidence type="ECO:0000256" key="2">
    <source>
        <dbReference type="ARBA" id="ARBA00009477"/>
    </source>
</evidence>
<evidence type="ECO:0000259" key="7">
    <source>
        <dbReference type="Pfam" id="PF25917"/>
    </source>
</evidence>
<accession>A0A1M6M610</accession>
<sequence>MTRPHPRRTAPAAAAAAFRFAPAALRVAPLLAMLAAAEPALAQFGPQGPPAVGVEEAARRPVTESVEFVGRVEAVERVEIVARITGFLQERLFQEGQEVKRGDPLYRIERQTYEAEFARAQANVASAEAEVANARVTLSRAQELTRSGAGTRVALDNAVAQERTANAQLIAARAAARAAEVNLGYTEIASPIDGKIGRTNVTIGNVVGPSTGTLAIIVSQDPMRVSFPVSQRQALEMRDRYASRGGVEAVQVRFRTADGKTYPDVGRIEFIDNQINRATDSILVRARVPNPPREGGDRALIDGQFVTVFVEGVEPVLAITIPRAAVLQDQQGSYAFIVDAEGKAQRRNLRLGRNTPQTAVVEEGLNPGDKVIVEGIQRVRPGQQVNAAPASPPPGAPPAQGGAAPAAGAGNAAAGNAPASAAPGGQNQGTAQGGPAGAGGSPPGAPAAPNTGNPGTSQPTANTPAASQPGSGR</sequence>
<keyword evidence="5" id="KW-0732">Signal</keyword>
<feature type="chain" id="PRO_5009919427" evidence="5">
    <location>
        <begin position="43"/>
        <end position="473"/>
    </location>
</feature>
<evidence type="ECO:0000313" key="11">
    <source>
        <dbReference type="Proteomes" id="UP000184387"/>
    </source>
</evidence>
<dbReference type="Pfam" id="PF25967">
    <property type="entry name" value="RND-MFP_C"/>
    <property type="match status" value="1"/>
</dbReference>
<dbReference type="Pfam" id="PF25944">
    <property type="entry name" value="Beta-barrel_RND"/>
    <property type="match status" value="1"/>
</dbReference>
<protein>
    <submittedName>
        <fullName evidence="10">Membrane fusion protein, multidrug efflux system</fullName>
    </submittedName>
</protein>
<feature type="compositionally biased region" description="Low complexity" evidence="4">
    <location>
        <begin position="398"/>
        <end position="430"/>
    </location>
</feature>
<dbReference type="STRING" id="198092.SAMN02745194_03379"/>
<dbReference type="RefSeq" id="WP_073136805.1">
    <property type="nucleotide sequence ID" value="NZ_FQZF01000020.1"/>
</dbReference>
<dbReference type="SUPFAM" id="SSF111369">
    <property type="entry name" value="HlyD-like secretion proteins"/>
    <property type="match status" value="1"/>
</dbReference>
<dbReference type="GO" id="GO:0030313">
    <property type="term" value="C:cell envelope"/>
    <property type="evidence" value="ECO:0007669"/>
    <property type="project" value="UniProtKB-SubCell"/>
</dbReference>
<evidence type="ECO:0000256" key="3">
    <source>
        <dbReference type="SAM" id="Coils"/>
    </source>
</evidence>
<dbReference type="GO" id="GO:0022857">
    <property type="term" value="F:transmembrane transporter activity"/>
    <property type="evidence" value="ECO:0007669"/>
    <property type="project" value="InterPro"/>
</dbReference>
<feature type="compositionally biased region" description="Low complexity" evidence="4">
    <location>
        <begin position="447"/>
        <end position="456"/>
    </location>
</feature>
<feature type="coiled-coil region" evidence="3">
    <location>
        <begin position="110"/>
        <end position="144"/>
    </location>
</feature>
<dbReference type="InterPro" id="IPR006143">
    <property type="entry name" value="RND_pump_MFP"/>
</dbReference>
<dbReference type="PANTHER" id="PTHR30158">
    <property type="entry name" value="ACRA/E-RELATED COMPONENT OF DRUG EFFLUX TRANSPORTER"/>
    <property type="match status" value="1"/>
</dbReference>
<evidence type="ECO:0000256" key="5">
    <source>
        <dbReference type="SAM" id="SignalP"/>
    </source>
</evidence>
<dbReference type="GO" id="GO:0046677">
    <property type="term" value="P:response to antibiotic"/>
    <property type="evidence" value="ECO:0007669"/>
    <property type="project" value="TreeGrafter"/>
</dbReference>
<dbReference type="InterPro" id="IPR058625">
    <property type="entry name" value="MdtA-like_BSH"/>
</dbReference>
<keyword evidence="11" id="KW-1185">Reference proteome</keyword>
<dbReference type="NCBIfam" id="TIGR01730">
    <property type="entry name" value="RND_mfp"/>
    <property type="match status" value="1"/>
</dbReference>
<organism evidence="10 11">
    <name type="scientific">Muricoccus roseus</name>
    <dbReference type="NCBI Taxonomy" id="198092"/>
    <lineage>
        <taxon>Bacteria</taxon>
        <taxon>Pseudomonadati</taxon>
        <taxon>Pseudomonadota</taxon>
        <taxon>Alphaproteobacteria</taxon>
        <taxon>Acetobacterales</taxon>
        <taxon>Roseomonadaceae</taxon>
        <taxon>Muricoccus</taxon>
    </lineage>
</organism>
<evidence type="ECO:0000313" key="10">
    <source>
        <dbReference type="EMBL" id="SHJ78934.1"/>
    </source>
</evidence>
<keyword evidence="3" id="KW-0175">Coiled coil</keyword>
<feature type="region of interest" description="Disordered" evidence="4">
    <location>
        <begin position="384"/>
        <end position="473"/>
    </location>
</feature>
<dbReference type="GO" id="GO:0005886">
    <property type="term" value="C:plasma membrane"/>
    <property type="evidence" value="ECO:0007669"/>
    <property type="project" value="TreeGrafter"/>
</dbReference>
<dbReference type="Gene3D" id="2.40.30.170">
    <property type="match status" value="1"/>
</dbReference>
<feature type="domain" description="Multidrug resistance protein MdtA-like beta-barrel" evidence="8">
    <location>
        <begin position="222"/>
        <end position="310"/>
    </location>
</feature>
<feature type="compositionally biased region" description="Gly residues" evidence="4">
    <location>
        <begin position="431"/>
        <end position="442"/>
    </location>
</feature>
<comment type="subcellular location">
    <subcellularLocation>
        <location evidence="1">Cell envelope</location>
    </subcellularLocation>
</comment>
<evidence type="ECO:0000256" key="4">
    <source>
        <dbReference type="SAM" id="MobiDB-lite"/>
    </source>
</evidence>
<dbReference type="Pfam" id="PF25876">
    <property type="entry name" value="HH_MFP_RND"/>
    <property type="match status" value="1"/>
</dbReference>
<feature type="domain" description="Multidrug resistance protein MdtA-like C-terminal permuted SH3" evidence="9">
    <location>
        <begin position="318"/>
        <end position="378"/>
    </location>
</feature>
<dbReference type="InterPro" id="IPR058624">
    <property type="entry name" value="MdtA-like_HH"/>
</dbReference>
<evidence type="ECO:0000256" key="1">
    <source>
        <dbReference type="ARBA" id="ARBA00004196"/>
    </source>
</evidence>
<evidence type="ECO:0000259" key="8">
    <source>
        <dbReference type="Pfam" id="PF25944"/>
    </source>
</evidence>
<evidence type="ECO:0000259" key="6">
    <source>
        <dbReference type="Pfam" id="PF25876"/>
    </source>
</evidence>
<dbReference type="AlphaFoldDB" id="A0A1M6M610"/>
<proteinExistence type="inferred from homology"/>
<feature type="domain" description="Multidrug resistance protein MdtA-like barrel-sandwich hybrid" evidence="7">
    <location>
        <begin position="77"/>
        <end position="217"/>
    </location>
</feature>
<dbReference type="PANTHER" id="PTHR30158:SF3">
    <property type="entry name" value="MULTIDRUG EFFLUX PUMP SUBUNIT ACRA-RELATED"/>
    <property type="match status" value="1"/>
</dbReference>
<dbReference type="InterPro" id="IPR058627">
    <property type="entry name" value="MdtA-like_C"/>
</dbReference>
<feature type="domain" description="Multidrug resistance protein MdtA-like alpha-helical hairpin" evidence="6">
    <location>
        <begin position="118"/>
        <end position="186"/>
    </location>
</feature>
<evidence type="ECO:0000259" key="9">
    <source>
        <dbReference type="Pfam" id="PF25967"/>
    </source>
</evidence>
<dbReference type="Gene3D" id="1.10.287.470">
    <property type="entry name" value="Helix hairpin bin"/>
    <property type="match status" value="1"/>
</dbReference>